<organism evidence="6 7">
    <name type="scientific">Rotaria sordida</name>
    <dbReference type="NCBI Taxonomy" id="392033"/>
    <lineage>
        <taxon>Eukaryota</taxon>
        <taxon>Metazoa</taxon>
        <taxon>Spiralia</taxon>
        <taxon>Gnathifera</taxon>
        <taxon>Rotifera</taxon>
        <taxon>Eurotatoria</taxon>
        <taxon>Bdelloidea</taxon>
        <taxon>Philodinida</taxon>
        <taxon>Philodinidae</taxon>
        <taxon>Rotaria</taxon>
    </lineage>
</organism>
<dbReference type="GO" id="GO:0030915">
    <property type="term" value="C:Smc5-Smc6 complex"/>
    <property type="evidence" value="ECO:0007669"/>
    <property type="project" value="TreeGrafter"/>
</dbReference>
<dbReference type="PANTHER" id="PTHR45916">
    <property type="entry name" value="STRUCTURAL MAINTENANCE OF CHROMOSOMES PROTEIN 5"/>
    <property type="match status" value="1"/>
</dbReference>
<evidence type="ECO:0000256" key="2">
    <source>
        <dbReference type="ARBA" id="ARBA00018687"/>
    </source>
</evidence>
<gene>
    <name evidence="6" type="ORF">SEV965_LOCUS18710</name>
</gene>
<reference evidence="6" key="1">
    <citation type="submission" date="2021-02" db="EMBL/GenBank/DDBJ databases">
        <authorList>
            <person name="Nowell W R."/>
        </authorList>
    </citation>
    <scope>NUCLEOTIDE SEQUENCE</scope>
</reference>
<comment type="similarity">
    <text evidence="1">Belongs to the SMC family. SMC5 subfamily.</text>
</comment>
<dbReference type="PANTHER" id="PTHR45916:SF1">
    <property type="entry name" value="STRUCTURAL MAINTENANCE OF CHROMOSOMES PROTEIN 5"/>
    <property type="match status" value="1"/>
</dbReference>
<dbReference type="Gene3D" id="1.10.287.1490">
    <property type="match status" value="1"/>
</dbReference>
<feature type="domain" description="RecF/RecN/SMC N-terminal" evidence="5">
    <location>
        <begin position="407"/>
        <end position="530"/>
    </location>
</feature>
<name>A0A814T298_9BILA</name>
<dbReference type="SUPFAM" id="SSF52540">
    <property type="entry name" value="P-loop containing nucleoside triphosphate hydrolases"/>
    <property type="match status" value="1"/>
</dbReference>
<proteinExistence type="inferred from homology"/>
<protein>
    <recommendedName>
        <fullName evidence="2">Structural maintenance of chromosomes protein 5</fullName>
    </recommendedName>
</protein>
<keyword evidence="3 4" id="KW-0175">Coiled coil</keyword>
<dbReference type="GO" id="GO:0016887">
    <property type="term" value="F:ATP hydrolysis activity"/>
    <property type="evidence" value="ECO:0007669"/>
    <property type="project" value="InterPro"/>
</dbReference>
<dbReference type="GO" id="GO:0005634">
    <property type="term" value="C:nucleus"/>
    <property type="evidence" value="ECO:0007669"/>
    <property type="project" value="TreeGrafter"/>
</dbReference>
<evidence type="ECO:0000256" key="3">
    <source>
        <dbReference type="ARBA" id="ARBA00023054"/>
    </source>
</evidence>
<dbReference type="Pfam" id="PF02463">
    <property type="entry name" value="SMC_N"/>
    <property type="match status" value="1"/>
</dbReference>
<comment type="caution">
    <text evidence="6">The sequence shown here is derived from an EMBL/GenBank/DDBJ whole genome shotgun (WGS) entry which is preliminary data.</text>
</comment>
<evidence type="ECO:0000259" key="5">
    <source>
        <dbReference type="Pfam" id="PF02463"/>
    </source>
</evidence>
<dbReference type="GO" id="GO:0000724">
    <property type="term" value="P:double-strand break repair via homologous recombination"/>
    <property type="evidence" value="ECO:0007669"/>
    <property type="project" value="TreeGrafter"/>
</dbReference>
<evidence type="ECO:0000256" key="1">
    <source>
        <dbReference type="ARBA" id="ARBA00010171"/>
    </source>
</evidence>
<dbReference type="Proteomes" id="UP000663889">
    <property type="component" value="Unassembled WGS sequence"/>
</dbReference>
<dbReference type="InterPro" id="IPR027417">
    <property type="entry name" value="P-loop_NTPase"/>
</dbReference>
<dbReference type="InterPro" id="IPR003395">
    <property type="entry name" value="RecF/RecN/SMC_N"/>
</dbReference>
<dbReference type="GO" id="GO:0003697">
    <property type="term" value="F:single-stranded DNA binding"/>
    <property type="evidence" value="ECO:0007669"/>
    <property type="project" value="TreeGrafter"/>
</dbReference>
<evidence type="ECO:0000313" key="7">
    <source>
        <dbReference type="Proteomes" id="UP000663889"/>
    </source>
</evidence>
<accession>A0A814T298</accession>
<dbReference type="EMBL" id="CAJNOU010001126">
    <property type="protein sequence ID" value="CAF1155989.1"/>
    <property type="molecule type" value="Genomic_DNA"/>
</dbReference>
<dbReference type="InterPro" id="IPR043129">
    <property type="entry name" value="ATPase_NBD"/>
</dbReference>
<dbReference type="AlphaFoldDB" id="A0A814T298"/>
<dbReference type="Pfam" id="PF00480">
    <property type="entry name" value="ROK"/>
    <property type="match status" value="1"/>
</dbReference>
<evidence type="ECO:0000256" key="4">
    <source>
        <dbReference type="SAM" id="Coils"/>
    </source>
</evidence>
<evidence type="ECO:0000313" key="6">
    <source>
        <dbReference type="EMBL" id="CAF1155989.1"/>
    </source>
</evidence>
<dbReference type="Gene3D" id="3.30.420.40">
    <property type="match status" value="2"/>
</dbReference>
<dbReference type="SUPFAM" id="SSF53067">
    <property type="entry name" value="Actin-like ATPase domain"/>
    <property type="match status" value="1"/>
</dbReference>
<dbReference type="Gene3D" id="3.40.50.300">
    <property type="entry name" value="P-loop containing nucleotide triphosphate hydrolases"/>
    <property type="match status" value="1"/>
</dbReference>
<dbReference type="InterPro" id="IPR000600">
    <property type="entry name" value="ROK"/>
</dbReference>
<dbReference type="CDD" id="cd23763">
    <property type="entry name" value="ASKHA_ATPase_ROK"/>
    <property type="match status" value="1"/>
</dbReference>
<feature type="coiled-coil region" evidence="4">
    <location>
        <begin position="658"/>
        <end position="749"/>
    </location>
</feature>
<sequence length="781" mass="89292">MSSLVIGLDIGGSHVTAALIRIEQLTNQNLSIERDQLYTRSYIKTINNDPRSIISTWIDCIDDLLQDFIKNYKQNDTIIGITCGIPGPMDYERGISYIQSTKLQKCKNFFGLNLRLSFKDGLRELIFRWKNRFETKYSTSSCSNVPYVEKKQIMLEKLQQTKQITIKSLIKHKTSFNFPIVPTINGEIQCSKLSIKDIRNYCGVYENSDFYSQNDMNDSSHKIYFNHMEINSTEKSLTNDKLSPKLLTIIQQLSEIPISFYNDATCFAIGEAISVHNRNYERILALTLGTGFGSTFIDRCEIIINRSDVPSGGMLWNCPYEKNSIADDWFSTRGLIKIYNTILQQESFVNHSDVSTNKQQQQQSSNIHKKMTLVQSQNQSNLNDSLSTTTTTTMTQSTSHKHAHGAIVRIHLEHFMTYKEVELYPGSRLNVIIGPNGSGKSSIVCAICLGLAGHPRVIGRAGNIGDYVKTGHEKGMIEIELFNAEKGSNWIINRTLHVHNASKWTLNGKQTTEAAIKELMKKLHIQVDNLCQFLPQEKVAEFTNMSKCDLLENTEKCIGGEDLYLLHKSLKTLGQETRNLEIDLNEALNQAATCKQILKHLEPDVQAIQGRKDLEAKIVEYTQCKYFRDYGEKAIEHENITKAFDVCKKKVDEINHRLQPVQDQIDKAKTELDKAQTTFKSKYKESFDLKNKLTKEINAISEQSDDLIDKIRDELRHKKDEEKRRIELCKDVQQQINALEEQFSSMDINSQDQDDLQIRAIHGVFGKVNSWIEHHLAPCFL</sequence>